<name>W9RLW7_9ROSA</name>
<accession>W9RLW7</accession>
<protein>
    <submittedName>
        <fullName evidence="2">Uncharacterized protein</fullName>
    </submittedName>
</protein>
<evidence type="ECO:0000256" key="1">
    <source>
        <dbReference type="SAM" id="MobiDB-lite"/>
    </source>
</evidence>
<evidence type="ECO:0000313" key="3">
    <source>
        <dbReference type="Proteomes" id="UP000030645"/>
    </source>
</evidence>
<keyword evidence="3" id="KW-1185">Reference proteome</keyword>
<dbReference type="EMBL" id="KE344382">
    <property type="protein sequence ID" value="EXB59523.1"/>
    <property type="molecule type" value="Genomic_DNA"/>
</dbReference>
<proteinExistence type="predicted"/>
<organism evidence="2 3">
    <name type="scientific">Morus notabilis</name>
    <dbReference type="NCBI Taxonomy" id="981085"/>
    <lineage>
        <taxon>Eukaryota</taxon>
        <taxon>Viridiplantae</taxon>
        <taxon>Streptophyta</taxon>
        <taxon>Embryophyta</taxon>
        <taxon>Tracheophyta</taxon>
        <taxon>Spermatophyta</taxon>
        <taxon>Magnoliopsida</taxon>
        <taxon>eudicotyledons</taxon>
        <taxon>Gunneridae</taxon>
        <taxon>Pentapetalae</taxon>
        <taxon>rosids</taxon>
        <taxon>fabids</taxon>
        <taxon>Rosales</taxon>
        <taxon>Moraceae</taxon>
        <taxon>Moreae</taxon>
        <taxon>Morus</taxon>
    </lineage>
</organism>
<gene>
    <name evidence="2" type="ORF">L484_009280</name>
</gene>
<reference evidence="3" key="1">
    <citation type="submission" date="2013-01" db="EMBL/GenBank/DDBJ databases">
        <title>Draft Genome Sequence of a Mulberry Tree, Morus notabilis C.K. Schneid.</title>
        <authorList>
            <person name="He N."/>
            <person name="Zhao S."/>
        </authorList>
    </citation>
    <scope>NUCLEOTIDE SEQUENCE</scope>
</reference>
<dbReference type="AlphaFoldDB" id="W9RLW7"/>
<evidence type="ECO:0000313" key="2">
    <source>
        <dbReference type="EMBL" id="EXB59523.1"/>
    </source>
</evidence>
<sequence length="99" mass="10765">MARVVGEGESKVHAQMWGRRLRLHGGGTAGSEVLGRAENPRPNDDDSLISCLCHNSTIAFRPSQAPVQIPPKPSLQTSSTNRCHLTLEQNLKNPIGEKI</sequence>
<feature type="region of interest" description="Disordered" evidence="1">
    <location>
        <begin position="23"/>
        <end position="42"/>
    </location>
</feature>
<dbReference type="Proteomes" id="UP000030645">
    <property type="component" value="Unassembled WGS sequence"/>
</dbReference>